<dbReference type="KEGG" id="msk:MSUIS_01760"/>
<dbReference type="Proteomes" id="UP000008645">
    <property type="component" value="Chromosome"/>
</dbReference>
<evidence type="ECO:0000256" key="1">
    <source>
        <dbReference type="SAM" id="Coils"/>
    </source>
</evidence>
<dbReference type="RefSeq" id="WP_013608881.1">
    <property type="nucleotide sequence ID" value="NC_015153.1"/>
</dbReference>
<feature type="coiled-coil region" evidence="1">
    <location>
        <begin position="154"/>
        <end position="192"/>
    </location>
</feature>
<dbReference type="EMBL" id="FQ790233">
    <property type="protein sequence ID" value="CBZ40269.1"/>
    <property type="molecule type" value="Genomic_DNA"/>
</dbReference>
<dbReference type="HOGENOM" id="CLU_064929_0_0_14"/>
<proteinExistence type="predicted"/>
<evidence type="ECO:0000313" key="2">
    <source>
        <dbReference type="EMBL" id="CBZ40269.1"/>
    </source>
</evidence>
<keyword evidence="1" id="KW-0175">Coiled coil</keyword>
<name>F0V347_MYCS3</name>
<evidence type="ECO:0000313" key="3">
    <source>
        <dbReference type="Proteomes" id="UP000008645"/>
    </source>
</evidence>
<protein>
    <submittedName>
        <fullName evidence="2">Uncharacterized protein</fullName>
    </submittedName>
</protein>
<organism evidence="2 3">
    <name type="scientific">Mycoplasma suis (strain KI_3806)</name>
    <dbReference type="NCBI Taxonomy" id="708248"/>
    <lineage>
        <taxon>Bacteria</taxon>
        <taxon>Bacillati</taxon>
        <taxon>Mycoplasmatota</taxon>
        <taxon>Mollicutes</taxon>
        <taxon>Mycoplasmataceae</taxon>
        <taxon>Mycoplasma</taxon>
    </lineage>
</organism>
<accession>F0V347</accession>
<gene>
    <name evidence="2" type="ORF">MSUIS_01760</name>
</gene>
<sequence length="369" mass="42563">MLLRQGLYVLVPILGASAPVTAFLLKDSSLVSKVIAPLAGGGSHSTLTFSGPEKRELVNSFGYSSPTTGINVVEFRNNSDSLEISSSGVHEHTILLEDALNSDKDGKVIHQIMKEVKKDFDARTIQGNSQGNLQDAKGQVFVHHIDFAKVKKTIEDWKKKRGNYQEVRQDLEEKLLRNAEVLQEDLKTLTQGEREALYLFYQKYTELREKKTGYSEQLKKVEDGKDLEDLRVKELSKERKVLNALEKIGWRKESMIEELKKYLVESEKENGENLLSILLGDEEFLKKINYKSKEWEERIKEFEERHRRLRTFLWSNLLRQGIIDHSVSLLRRNAIILENEVVLMIADRLITEMSSSEEVREEESLQKKK</sequence>
<reference evidence="2 3" key="1">
    <citation type="journal article" date="2011" name="J. Bacteriol.">
        <title>Complete genome sequence of the hemotrophic Mycoplasma suis strain KI3806.</title>
        <authorList>
            <person name="Oehlerking J."/>
            <person name="Kube M."/>
            <person name="Felder K.M."/>
            <person name="Matter D."/>
            <person name="Wittenbrink M.M."/>
            <person name="Schwarzenbach S."/>
            <person name="Kramer M.M."/>
            <person name="Hoelzle K."/>
            <person name="Hoelzle L.E."/>
        </authorList>
    </citation>
    <scope>NUCLEOTIDE SEQUENCE [LARGE SCALE GENOMIC DNA]</scope>
    <source>
        <strain evidence="3">KI_3806</strain>
    </source>
</reference>
<dbReference type="AlphaFoldDB" id="F0V347"/>